<comment type="caution">
    <text evidence="3">The sequence shown here is derived from an EMBL/GenBank/DDBJ whole genome shotgun (WGS) entry which is preliminary data.</text>
</comment>
<dbReference type="Pfam" id="PF00098">
    <property type="entry name" value="zf-CCHC"/>
    <property type="match status" value="5"/>
</dbReference>
<dbReference type="GO" id="GO:0008270">
    <property type="term" value="F:zinc ion binding"/>
    <property type="evidence" value="ECO:0007669"/>
    <property type="project" value="UniProtKB-KW"/>
</dbReference>
<keyword evidence="4" id="KW-1185">Reference proteome</keyword>
<dbReference type="EMBL" id="JAEPQZ010000012">
    <property type="protein sequence ID" value="KAG2174946.1"/>
    <property type="molecule type" value="Genomic_DNA"/>
</dbReference>
<dbReference type="InterPro" id="IPR051714">
    <property type="entry name" value="Znf_CCHC_NABP"/>
</dbReference>
<dbReference type="InterPro" id="IPR036875">
    <property type="entry name" value="Znf_CCHC_sf"/>
</dbReference>
<feature type="domain" description="CCHC-type" evidence="2">
    <location>
        <begin position="196"/>
        <end position="211"/>
    </location>
</feature>
<dbReference type="PROSITE" id="PS50158">
    <property type="entry name" value="ZF_CCHC"/>
    <property type="match status" value="4"/>
</dbReference>
<keyword evidence="1" id="KW-0862">Zinc</keyword>
<protein>
    <recommendedName>
        <fullName evidence="2">CCHC-type domain-containing protein</fullName>
    </recommendedName>
</protein>
<name>A0A8H7PKL7_MORIS</name>
<dbReference type="Proteomes" id="UP000654370">
    <property type="component" value="Unassembled WGS sequence"/>
</dbReference>
<organism evidence="3 4">
    <name type="scientific">Mortierella isabellina</name>
    <name type="common">Filamentous fungus</name>
    <name type="synonym">Umbelopsis isabellina</name>
    <dbReference type="NCBI Taxonomy" id="91625"/>
    <lineage>
        <taxon>Eukaryota</taxon>
        <taxon>Fungi</taxon>
        <taxon>Fungi incertae sedis</taxon>
        <taxon>Mucoromycota</taxon>
        <taxon>Mucoromycotina</taxon>
        <taxon>Umbelopsidomycetes</taxon>
        <taxon>Umbelopsidales</taxon>
        <taxon>Umbelopsidaceae</taxon>
        <taxon>Umbelopsis</taxon>
    </lineage>
</organism>
<gene>
    <name evidence="3" type="ORF">INT43_006008</name>
</gene>
<feature type="domain" description="CCHC-type" evidence="2">
    <location>
        <begin position="97"/>
        <end position="113"/>
    </location>
</feature>
<feature type="domain" description="CCHC-type" evidence="2">
    <location>
        <begin position="69"/>
        <end position="84"/>
    </location>
</feature>
<dbReference type="AlphaFoldDB" id="A0A8H7PKL7"/>
<evidence type="ECO:0000256" key="1">
    <source>
        <dbReference type="PROSITE-ProRule" id="PRU00047"/>
    </source>
</evidence>
<evidence type="ECO:0000313" key="3">
    <source>
        <dbReference type="EMBL" id="KAG2174946.1"/>
    </source>
</evidence>
<dbReference type="SMART" id="SM00343">
    <property type="entry name" value="ZnF_C2HC"/>
    <property type="match status" value="6"/>
</dbReference>
<keyword evidence="1" id="KW-0479">Metal-binding</keyword>
<dbReference type="GO" id="GO:0003676">
    <property type="term" value="F:nucleic acid binding"/>
    <property type="evidence" value="ECO:0007669"/>
    <property type="project" value="InterPro"/>
</dbReference>
<reference evidence="3" key="1">
    <citation type="submission" date="2020-12" db="EMBL/GenBank/DDBJ databases">
        <title>Metabolic potential, ecology and presence of endohyphal bacteria is reflected in genomic diversity of Mucoromycotina.</title>
        <authorList>
            <person name="Muszewska A."/>
            <person name="Okrasinska A."/>
            <person name="Steczkiewicz K."/>
            <person name="Drgas O."/>
            <person name="Orlowska M."/>
            <person name="Perlinska-Lenart U."/>
            <person name="Aleksandrzak-Piekarczyk T."/>
            <person name="Szatraj K."/>
            <person name="Zielenkiewicz U."/>
            <person name="Pilsyk S."/>
            <person name="Malc E."/>
            <person name="Mieczkowski P."/>
            <person name="Kruszewska J.S."/>
            <person name="Biernat P."/>
            <person name="Pawlowska J."/>
        </authorList>
    </citation>
    <scope>NUCLEOTIDE SEQUENCE</scope>
    <source>
        <strain evidence="3">WA0000067209</strain>
    </source>
</reference>
<keyword evidence="1" id="KW-0863">Zinc-finger</keyword>
<dbReference type="SUPFAM" id="SSF57756">
    <property type="entry name" value="Retrovirus zinc finger-like domains"/>
    <property type="match status" value="3"/>
</dbReference>
<dbReference type="PANTHER" id="PTHR23002">
    <property type="entry name" value="ZINC FINGER CCHC DOMAIN CONTAINING PROTEIN"/>
    <property type="match status" value="1"/>
</dbReference>
<dbReference type="Gene3D" id="4.10.60.10">
    <property type="entry name" value="Zinc finger, CCHC-type"/>
    <property type="match status" value="5"/>
</dbReference>
<dbReference type="InterPro" id="IPR001878">
    <property type="entry name" value="Znf_CCHC"/>
</dbReference>
<evidence type="ECO:0000259" key="2">
    <source>
        <dbReference type="PROSITE" id="PS50158"/>
    </source>
</evidence>
<feature type="domain" description="CCHC-type" evidence="2">
    <location>
        <begin position="45"/>
        <end position="60"/>
    </location>
</feature>
<sequence length="221" mass="24160">MYPRRTCFKCGNGKWTIQHNTETLSFIINLAGHFAESCPEPEKLCYNCKKPGHQSTDCTEPKSVQSKQCYTCGGVGHIQADCPSVGRIPAPNAGTGRCFTCGRFGHIARNCNQTGENGTNSYPRNTRYQNGVTGGSNFRVICYKCGGRCYNHFAKDCQANGVKCYNCGKFGHIVSEASDARSCNNVSGGEQNSRTCYKCGTKGHIARDCPENNATIIETYD</sequence>
<dbReference type="OrthoDB" id="3863715at2759"/>
<accession>A0A8H7PKL7</accession>
<evidence type="ECO:0000313" key="4">
    <source>
        <dbReference type="Proteomes" id="UP000654370"/>
    </source>
</evidence>
<proteinExistence type="predicted"/>